<dbReference type="SMART" id="SM00448">
    <property type="entry name" value="REC"/>
    <property type="match status" value="1"/>
</dbReference>
<dbReference type="Pfam" id="PF12706">
    <property type="entry name" value="Lactamase_B_2"/>
    <property type="match status" value="1"/>
</dbReference>
<name>A0AAW9R4M1_9GAMM</name>
<accession>A0AAW9R4M1</accession>
<evidence type="ECO:0000313" key="4">
    <source>
        <dbReference type="EMBL" id="MEJ8566099.1"/>
    </source>
</evidence>
<organism evidence="4 5">
    <name type="scientific">Elongatibacter sediminis</name>
    <dbReference type="NCBI Taxonomy" id="3119006"/>
    <lineage>
        <taxon>Bacteria</taxon>
        <taxon>Pseudomonadati</taxon>
        <taxon>Pseudomonadota</taxon>
        <taxon>Gammaproteobacteria</taxon>
        <taxon>Chromatiales</taxon>
        <taxon>Wenzhouxiangellaceae</taxon>
        <taxon>Elongatibacter</taxon>
    </lineage>
</organism>
<evidence type="ECO:0000313" key="5">
    <source>
        <dbReference type="Proteomes" id="UP001359886"/>
    </source>
</evidence>
<dbReference type="SUPFAM" id="SSF56281">
    <property type="entry name" value="Metallo-hydrolase/oxidoreductase"/>
    <property type="match status" value="1"/>
</dbReference>
<dbReference type="PANTHER" id="PTHR44591">
    <property type="entry name" value="STRESS RESPONSE REGULATOR PROTEIN 1"/>
    <property type="match status" value="1"/>
</dbReference>
<dbReference type="SUPFAM" id="SSF52172">
    <property type="entry name" value="CheY-like"/>
    <property type="match status" value="1"/>
</dbReference>
<proteinExistence type="predicted"/>
<dbReference type="CDD" id="cd17574">
    <property type="entry name" value="REC_OmpR"/>
    <property type="match status" value="1"/>
</dbReference>
<dbReference type="AlphaFoldDB" id="A0AAW9R4M1"/>
<dbReference type="PANTHER" id="PTHR44591:SF3">
    <property type="entry name" value="RESPONSE REGULATORY DOMAIN-CONTAINING PROTEIN"/>
    <property type="match status" value="1"/>
</dbReference>
<dbReference type="GO" id="GO:0000160">
    <property type="term" value="P:phosphorelay signal transduction system"/>
    <property type="evidence" value="ECO:0007669"/>
    <property type="project" value="InterPro"/>
</dbReference>
<comment type="caution">
    <text evidence="4">The sequence shown here is derived from an EMBL/GenBank/DDBJ whole genome shotgun (WGS) entry which is preliminary data.</text>
</comment>
<gene>
    <name evidence="4" type="ORF">V3330_00570</name>
</gene>
<dbReference type="InterPro" id="IPR036866">
    <property type="entry name" value="RibonucZ/Hydroxyglut_hydro"/>
</dbReference>
<evidence type="ECO:0000256" key="1">
    <source>
        <dbReference type="ARBA" id="ARBA00022553"/>
    </source>
</evidence>
<evidence type="ECO:0000256" key="2">
    <source>
        <dbReference type="PROSITE-ProRule" id="PRU00169"/>
    </source>
</evidence>
<reference evidence="4 5" key="1">
    <citation type="submission" date="2024-02" db="EMBL/GenBank/DDBJ databases">
        <title>A novel Wenzhouxiangellaceae bacterium, isolated from coastal sediments.</title>
        <authorList>
            <person name="Du Z.-J."/>
            <person name="Ye Y.-Q."/>
            <person name="Zhang X.-Y."/>
        </authorList>
    </citation>
    <scope>NUCLEOTIDE SEQUENCE [LARGE SCALE GENOMIC DNA]</scope>
    <source>
        <strain evidence="4 5">CH-27</strain>
    </source>
</reference>
<keyword evidence="1 2" id="KW-0597">Phosphoprotein</keyword>
<evidence type="ECO:0000259" key="3">
    <source>
        <dbReference type="PROSITE" id="PS50110"/>
    </source>
</evidence>
<dbReference type="Gene3D" id="3.60.15.10">
    <property type="entry name" value="Ribonuclease Z/Hydroxyacylglutathione hydrolase-like"/>
    <property type="match status" value="1"/>
</dbReference>
<feature type="modified residue" description="4-aspartylphosphate" evidence="2">
    <location>
        <position position="58"/>
    </location>
</feature>
<dbReference type="InterPro" id="IPR050595">
    <property type="entry name" value="Bact_response_regulator"/>
</dbReference>
<dbReference type="Proteomes" id="UP001359886">
    <property type="component" value="Unassembled WGS sequence"/>
</dbReference>
<dbReference type="CDD" id="cd07715">
    <property type="entry name" value="TaR3-like_MBL-fold"/>
    <property type="match status" value="1"/>
</dbReference>
<dbReference type="SMART" id="SM00849">
    <property type="entry name" value="Lactamase_B"/>
    <property type="match status" value="1"/>
</dbReference>
<keyword evidence="5" id="KW-1185">Reference proteome</keyword>
<dbReference type="PROSITE" id="PS50110">
    <property type="entry name" value="RESPONSE_REGULATORY"/>
    <property type="match status" value="1"/>
</dbReference>
<dbReference type="InterPro" id="IPR001279">
    <property type="entry name" value="Metallo-B-lactamas"/>
</dbReference>
<dbReference type="Pfam" id="PF00072">
    <property type="entry name" value="Response_reg"/>
    <property type="match status" value="1"/>
</dbReference>
<sequence length="410" mass="45970">MTLSMDVLKIIVVDDSSMAMNVAVDQLRSAGHDAEGVLGSEQALERIRAARPDFVISDVMMPGINGFELCRMIRADEDLAEVRVVMASAKPYEADRNKARRLGADGYIVKPFTVAKFDEILQSLGRMQLTAWGVRGTLPVPQEGFIEFGGNTSCYSLQFPGNRVLVFDAGSGIKNCGDSLLSGGNRHVDVDLFITHPHWDHINAFPFFKPLYIPGNVVRVHGVAQDEVGFEDLMVAQMDGMYFPVTVQEFGAQVTFHEIGEQTLDLGGITVRTMLLKHPGNCLGYRVDYQGRSFCYITDNELYPADSEYADEEFVERLADFCRVTDVLVHDCTYFDEEYETKVHWGHSRLSEVCRLAHLAGAKRLWIHHHDPDQSDRDIARKLDVCRLELERLESGTQAILPHEGQTEPV</sequence>
<dbReference type="EMBL" id="JAZHOG010000001">
    <property type="protein sequence ID" value="MEJ8566099.1"/>
    <property type="molecule type" value="Genomic_DNA"/>
</dbReference>
<dbReference type="Gene3D" id="3.40.50.2300">
    <property type="match status" value="1"/>
</dbReference>
<dbReference type="InterPro" id="IPR011006">
    <property type="entry name" value="CheY-like_superfamily"/>
</dbReference>
<protein>
    <submittedName>
        <fullName evidence="4">Response regulator</fullName>
    </submittedName>
</protein>
<dbReference type="RefSeq" id="WP_354693423.1">
    <property type="nucleotide sequence ID" value="NZ_JAZHOG010000001.1"/>
</dbReference>
<dbReference type="InterPro" id="IPR001789">
    <property type="entry name" value="Sig_transdc_resp-reg_receiver"/>
</dbReference>
<feature type="domain" description="Response regulatory" evidence="3">
    <location>
        <begin position="9"/>
        <end position="125"/>
    </location>
</feature>